<evidence type="ECO:0000256" key="1">
    <source>
        <dbReference type="ARBA" id="ARBA00001933"/>
    </source>
</evidence>
<feature type="binding site" evidence="5">
    <location>
        <position position="372"/>
    </location>
    <ligand>
        <name>substrate</name>
    </ligand>
</feature>
<dbReference type="AlphaFoldDB" id="A0A1H9DKF5"/>
<dbReference type="Gene3D" id="2.40.37.10">
    <property type="entry name" value="Lyase, Ornithine Decarboxylase, Chain A, domain 1"/>
    <property type="match status" value="1"/>
</dbReference>
<dbReference type="CDD" id="cd06828">
    <property type="entry name" value="PLPDE_III_DapDC"/>
    <property type="match status" value="1"/>
</dbReference>
<dbReference type="UniPathway" id="UPA00034">
    <property type="reaction ID" value="UER00027"/>
</dbReference>
<feature type="binding site" evidence="5">
    <location>
        <position position="309"/>
    </location>
    <ligand>
        <name>substrate</name>
    </ligand>
</feature>
<comment type="similarity">
    <text evidence="5">Belongs to the Orn/Lys/Arg decarboxylase class-II family. LysA subfamily.</text>
</comment>
<accession>A0A1H9DKF5</accession>
<evidence type="ECO:0000313" key="10">
    <source>
        <dbReference type="EMBL" id="SEQ13990.1"/>
    </source>
</evidence>
<feature type="modified residue" description="N6-(pyridoxal phosphate)lysine" evidence="5 7">
    <location>
        <position position="58"/>
    </location>
</feature>
<reference evidence="10 11" key="1">
    <citation type="submission" date="2016-10" db="EMBL/GenBank/DDBJ databases">
        <authorList>
            <person name="de Groot N.N."/>
        </authorList>
    </citation>
    <scope>NUCLEOTIDE SEQUENCE [LARGE SCALE GENOMIC DNA]</scope>
    <source>
        <strain evidence="10 11">B25</strain>
    </source>
</reference>
<keyword evidence="3 5" id="KW-0663">Pyridoxal phosphate</keyword>
<evidence type="ECO:0000256" key="4">
    <source>
        <dbReference type="ARBA" id="ARBA00023239"/>
    </source>
</evidence>
<evidence type="ECO:0000256" key="2">
    <source>
        <dbReference type="ARBA" id="ARBA00022793"/>
    </source>
</evidence>
<keyword evidence="2 5" id="KW-0210">Decarboxylase</keyword>
<feature type="binding site" evidence="5">
    <location>
        <position position="227"/>
    </location>
    <ligand>
        <name>pyridoxal 5'-phosphate</name>
        <dbReference type="ChEBI" id="CHEBI:597326"/>
    </ligand>
</feature>
<dbReference type="HAMAP" id="MF_02120">
    <property type="entry name" value="LysA"/>
    <property type="match status" value="1"/>
</dbReference>
<comment type="pathway">
    <text evidence="5 8">Amino-acid biosynthesis; L-lysine biosynthesis via DAP pathway; L-lysine from DL-2,6-diaminopimelate: step 1/1.</text>
</comment>
<evidence type="ECO:0000256" key="5">
    <source>
        <dbReference type="HAMAP-Rule" id="MF_02120"/>
    </source>
</evidence>
<dbReference type="GO" id="GO:0030170">
    <property type="term" value="F:pyridoxal phosphate binding"/>
    <property type="evidence" value="ECO:0007669"/>
    <property type="project" value="UniProtKB-UniRule"/>
</dbReference>
<feature type="binding site" evidence="5">
    <location>
        <position position="372"/>
    </location>
    <ligand>
        <name>pyridoxal 5'-phosphate</name>
        <dbReference type="ChEBI" id="CHEBI:597326"/>
    </ligand>
</feature>
<feature type="binding site" evidence="5">
    <location>
        <begin position="270"/>
        <end position="273"/>
    </location>
    <ligand>
        <name>pyridoxal 5'-phosphate</name>
        <dbReference type="ChEBI" id="CHEBI:597326"/>
    </ligand>
</feature>
<dbReference type="SUPFAM" id="SSF51419">
    <property type="entry name" value="PLP-binding barrel"/>
    <property type="match status" value="1"/>
</dbReference>
<proteinExistence type="inferred from homology"/>
<dbReference type="OrthoDB" id="9802241at2"/>
<feature type="binding site" evidence="5">
    <location>
        <position position="313"/>
    </location>
    <ligand>
        <name>substrate</name>
    </ligand>
</feature>
<evidence type="ECO:0000256" key="3">
    <source>
        <dbReference type="ARBA" id="ARBA00022898"/>
    </source>
</evidence>
<dbReference type="InterPro" id="IPR022644">
    <property type="entry name" value="De-COase2_N"/>
</dbReference>
<dbReference type="STRING" id="163.SAMN04487775_101224"/>
<comment type="catalytic activity">
    <reaction evidence="5 8">
        <text>meso-2,6-diaminopimelate + H(+) = L-lysine + CO2</text>
        <dbReference type="Rhea" id="RHEA:15101"/>
        <dbReference type="ChEBI" id="CHEBI:15378"/>
        <dbReference type="ChEBI" id="CHEBI:16526"/>
        <dbReference type="ChEBI" id="CHEBI:32551"/>
        <dbReference type="ChEBI" id="CHEBI:57791"/>
        <dbReference type="EC" id="4.1.1.20"/>
    </reaction>
</comment>
<gene>
    <name evidence="5" type="primary">lysA</name>
    <name evidence="10" type="ORF">SAMN04487977_102611</name>
</gene>
<protein>
    <recommendedName>
        <fullName evidence="5 6">Diaminopimelate decarboxylase</fullName>
        <shortName evidence="5">DAP decarboxylase</shortName>
        <shortName evidence="5">DAPDC</shortName>
        <ecNumber evidence="5 6">4.1.1.20</ecNumber>
    </recommendedName>
</protein>
<dbReference type="PANTHER" id="PTHR43727:SF2">
    <property type="entry name" value="GROUP IV DECARBOXYLASE"/>
    <property type="match status" value="1"/>
</dbReference>
<dbReference type="Proteomes" id="UP000182360">
    <property type="component" value="Unassembled WGS sequence"/>
</dbReference>
<feature type="binding site" evidence="5">
    <location>
        <position position="273"/>
    </location>
    <ligand>
        <name>substrate</name>
    </ligand>
</feature>
<keyword evidence="5 8" id="KW-0457">Lysine biosynthesis</keyword>
<dbReference type="Pfam" id="PF02784">
    <property type="entry name" value="Orn_Arg_deC_N"/>
    <property type="match status" value="1"/>
</dbReference>
<dbReference type="RefSeq" id="WP_074641916.1">
    <property type="nucleotide sequence ID" value="NZ_FOFU01000002.1"/>
</dbReference>
<keyword evidence="5" id="KW-0028">Amino-acid biosynthesis</keyword>
<dbReference type="PANTHER" id="PTHR43727">
    <property type="entry name" value="DIAMINOPIMELATE DECARBOXYLASE"/>
    <property type="match status" value="1"/>
</dbReference>
<dbReference type="PRINTS" id="PR01179">
    <property type="entry name" value="ODADCRBXLASE"/>
</dbReference>
<evidence type="ECO:0000256" key="7">
    <source>
        <dbReference type="PIRSR" id="PIRSR600183-50"/>
    </source>
</evidence>
<dbReference type="Gene3D" id="3.20.20.10">
    <property type="entry name" value="Alanine racemase"/>
    <property type="match status" value="1"/>
</dbReference>
<feature type="active site" description="Proton donor" evidence="7">
    <location>
        <position position="343"/>
    </location>
</feature>
<comment type="cofactor">
    <cofactor evidence="1 5 7 8">
        <name>pyridoxal 5'-phosphate</name>
        <dbReference type="ChEBI" id="CHEBI:597326"/>
    </cofactor>
</comment>
<sequence>MNSFIENVNFFEGNNPEKLAQEFGTPLYVYNEKILRNRMDAVAKVITKYKYTANYSVKANTNIHILKLALEEGNNCDAMSVGEIQMLLKAGFPTDRIFFVPNNVSAEEMQFAIDNGIMTSCDSLAQLELYGSLNKGGKVAVRINPGVGAGHHEKVVTGGKKTKFGISEEFIPQIFEIADRYNLTIAGINQHIGSLFMDPQPYLDAVTNLLRIALQFKDLEFVDFGGGYGIPYHKLDDEAVFPMEDFKKRLEPILDDFVAKYGKPVLFKSEPGRFCVAEGSVILGRVHAVKHNNGKTFAGTDIGMNVLVRPSMYDSWHDIEVIRDGKVVPRDKLMEQTVTGNICESGDLLAKDRQLPEMQRGDLACVLDTGAYGWSMCSTYNSRPRPAEVLICKDGSVKLIRRRETIEDLMRLF</sequence>
<dbReference type="NCBIfam" id="TIGR01048">
    <property type="entry name" value="lysA"/>
    <property type="match status" value="1"/>
</dbReference>
<keyword evidence="4 5" id="KW-0456">Lyase</keyword>
<evidence type="ECO:0000259" key="9">
    <source>
        <dbReference type="Pfam" id="PF02784"/>
    </source>
</evidence>
<dbReference type="EC" id="4.1.1.20" evidence="5 6"/>
<dbReference type="eggNOG" id="COG0019">
    <property type="taxonomic scope" value="Bacteria"/>
</dbReference>
<dbReference type="InterPro" id="IPR002986">
    <property type="entry name" value="DAP_deCOOHase_LysA"/>
</dbReference>
<dbReference type="InterPro" id="IPR000183">
    <property type="entry name" value="Orn/DAP/Arg_de-COase"/>
</dbReference>
<dbReference type="SUPFAM" id="SSF50621">
    <property type="entry name" value="Alanine racemase C-terminal domain-like"/>
    <property type="match status" value="1"/>
</dbReference>
<organism evidence="10 11">
    <name type="scientific">Treponema bryantii</name>
    <dbReference type="NCBI Taxonomy" id="163"/>
    <lineage>
        <taxon>Bacteria</taxon>
        <taxon>Pseudomonadati</taxon>
        <taxon>Spirochaetota</taxon>
        <taxon>Spirochaetia</taxon>
        <taxon>Spirochaetales</taxon>
        <taxon>Treponemataceae</taxon>
        <taxon>Treponema</taxon>
    </lineage>
</organism>
<dbReference type="GO" id="GO:0008836">
    <property type="term" value="F:diaminopimelate decarboxylase activity"/>
    <property type="evidence" value="ECO:0007669"/>
    <property type="project" value="UniProtKB-UniRule"/>
</dbReference>
<comment type="subunit">
    <text evidence="5">Homodimer.</text>
</comment>
<dbReference type="EMBL" id="FOFU01000002">
    <property type="protein sequence ID" value="SEQ13990.1"/>
    <property type="molecule type" value="Genomic_DNA"/>
</dbReference>
<dbReference type="InterPro" id="IPR029066">
    <property type="entry name" value="PLP-binding_barrel"/>
</dbReference>
<evidence type="ECO:0000313" key="11">
    <source>
        <dbReference type="Proteomes" id="UP000182360"/>
    </source>
</evidence>
<dbReference type="PRINTS" id="PR01181">
    <property type="entry name" value="DAPDCRBXLASE"/>
</dbReference>
<feature type="binding site" evidence="5">
    <location>
        <position position="344"/>
    </location>
    <ligand>
        <name>substrate</name>
    </ligand>
</feature>
<dbReference type="InterPro" id="IPR009006">
    <property type="entry name" value="Ala_racemase/Decarboxylase_C"/>
</dbReference>
<comment type="function">
    <text evidence="5">Specifically catalyzes the decarboxylation of meso-diaminopimelate (meso-DAP) to L-lysine.</text>
</comment>
<evidence type="ECO:0000256" key="8">
    <source>
        <dbReference type="RuleBase" id="RU003738"/>
    </source>
</evidence>
<feature type="domain" description="Orn/DAP/Arg decarboxylase 2 N-terminal" evidence="9">
    <location>
        <begin position="36"/>
        <end position="277"/>
    </location>
</feature>
<keyword evidence="11" id="KW-1185">Reference proteome</keyword>
<dbReference type="GO" id="GO:0009089">
    <property type="term" value="P:lysine biosynthetic process via diaminopimelate"/>
    <property type="evidence" value="ECO:0007669"/>
    <property type="project" value="UniProtKB-UniRule"/>
</dbReference>
<evidence type="ECO:0000256" key="6">
    <source>
        <dbReference type="NCBIfam" id="TIGR01048"/>
    </source>
</evidence>
<name>A0A1H9DKF5_9SPIR</name>